<dbReference type="PANTHER" id="PTHR21485">
    <property type="entry name" value="HAD SUPERFAMILY MEMBERS CMAS AND KDSC"/>
    <property type="match status" value="1"/>
</dbReference>
<organism evidence="8 9">
    <name type="scientific">Microbacterium gilvum</name>
    <dbReference type="NCBI Taxonomy" id="1336204"/>
    <lineage>
        <taxon>Bacteria</taxon>
        <taxon>Bacillati</taxon>
        <taxon>Actinomycetota</taxon>
        <taxon>Actinomycetes</taxon>
        <taxon>Micrococcales</taxon>
        <taxon>Microbacteriaceae</taxon>
        <taxon>Microbacterium</taxon>
    </lineage>
</organism>
<evidence type="ECO:0000256" key="3">
    <source>
        <dbReference type="ARBA" id="ARBA00011881"/>
    </source>
</evidence>
<dbReference type="SFLD" id="SFLDG01136">
    <property type="entry name" value="C1.6:_Phosphoserine_Phosphatas"/>
    <property type="match status" value="1"/>
</dbReference>
<evidence type="ECO:0000256" key="4">
    <source>
        <dbReference type="ARBA" id="ARBA00022723"/>
    </source>
</evidence>
<dbReference type="InterPro" id="IPR010023">
    <property type="entry name" value="KdsC_fam"/>
</dbReference>
<dbReference type="Gene3D" id="3.40.50.1000">
    <property type="entry name" value="HAD superfamily/HAD-like"/>
    <property type="match status" value="1"/>
</dbReference>
<evidence type="ECO:0000256" key="2">
    <source>
        <dbReference type="ARBA" id="ARBA00005893"/>
    </source>
</evidence>
<accession>A0ABP9AEH5</accession>
<evidence type="ECO:0000256" key="1">
    <source>
        <dbReference type="ARBA" id="ARBA00001946"/>
    </source>
</evidence>
<dbReference type="SUPFAM" id="SSF56784">
    <property type="entry name" value="HAD-like"/>
    <property type="match status" value="1"/>
</dbReference>
<evidence type="ECO:0008006" key="10">
    <source>
        <dbReference type="Google" id="ProtNLM"/>
    </source>
</evidence>
<feature type="region of interest" description="Disordered" evidence="7">
    <location>
        <begin position="164"/>
        <end position="183"/>
    </location>
</feature>
<comment type="similarity">
    <text evidence="2">Belongs to the KdsC family.</text>
</comment>
<comment type="cofactor">
    <cofactor evidence="1">
        <name>Mg(2+)</name>
        <dbReference type="ChEBI" id="CHEBI:18420"/>
    </cofactor>
</comment>
<dbReference type="InterPro" id="IPR050793">
    <property type="entry name" value="CMP-NeuNAc_synthase"/>
</dbReference>
<dbReference type="InterPro" id="IPR036412">
    <property type="entry name" value="HAD-like_sf"/>
</dbReference>
<evidence type="ECO:0000313" key="9">
    <source>
        <dbReference type="Proteomes" id="UP001501645"/>
    </source>
</evidence>
<dbReference type="SFLD" id="SFLDG01138">
    <property type="entry name" value="C1.6.2:_Deoxy-d-mannose-octulo"/>
    <property type="match status" value="1"/>
</dbReference>
<evidence type="ECO:0000313" key="8">
    <source>
        <dbReference type="EMBL" id="GAA4780260.1"/>
    </source>
</evidence>
<dbReference type="EMBL" id="BAABKO010000005">
    <property type="protein sequence ID" value="GAA4780260.1"/>
    <property type="molecule type" value="Genomic_DNA"/>
</dbReference>
<evidence type="ECO:0000256" key="7">
    <source>
        <dbReference type="SAM" id="MobiDB-lite"/>
    </source>
</evidence>
<gene>
    <name evidence="8" type="ORF">GCM10023351_26610</name>
</gene>
<name>A0ABP9AEH5_9MICO</name>
<dbReference type="RefSeq" id="WP_425562987.1">
    <property type="nucleotide sequence ID" value="NZ_BAABKO010000005.1"/>
</dbReference>
<evidence type="ECO:0000256" key="5">
    <source>
        <dbReference type="ARBA" id="ARBA00022801"/>
    </source>
</evidence>
<keyword evidence="4" id="KW-0479">Metal-binding</keyword>
<evidence type="ECO:0000256" key="6">
    <source>
        <dbReference type="ARBA" id="ARBA00022842"/>
    </source>
</evidence>
<comment type="subunit">
    <text evidence="3">Homotetramer.</text>
</comment>
<protein>
    <recommendedName>
        <fullName evidence="10">3-deoxy-D-manno-octulosonate 8-phosphate phosphatase</fullName>
    </recommendedName>
</protein>
<dbReference type="Proteomes" id="UP001501645">
    <property type="component" value="Unassembled WGS sequence"/>
</dbReference>
<keyword evidence="5" id="KW-0378">Hydrolase</keyword>
<dbReference type="Pfam" id="PF08282">
    <property type="entry name" value="Hydrolase_3"/>
    <property type="match status" value="1"/>
</dbReference>
<reference evidence="9" key="1">
    <citation type="journal article" date="2019" name="Int. J. Syst. Evol. Microbiol.">
        <title>The Global Catalogue of Microorganisms (GCM) 10K type strain sequencing project: providing services to taxonomists for standard genome sequencing and annotation.</title>
        <authorList>
            <consortium name="The Broad Institute Genomics Platform"/>
            <consortium name="The Broad Institute Genome Sequencing Center for Infectious Disease"/>
            <person name="Wu L."/>
            <person name="Ma J."/>
        </authorList>
    </citation>
    <scope>NUCLEOTIDE SEQUENCE [LARGE SCALE GENOMIC DNA]</scope>
    <source>
        <strain evidence="9">JCM 18537</strain>
    </source>
</reference>
<keyword evidence="6" id="KW-0460">Magnesium</keyword>
<sequence length="183" mass="18817">MSGSDGRAIHARAVVTDFDGVHTDDTALVDADGRELVRVSRSDGMGVALLRRAGIPFLILSTETDGVVSARARKLRVDVRQGLEDKAAALRDWADGQGVPLADVAYLGNDVNDLACLAIVGWPVAVPGSHPDVLGAARIVLDRAGGDGAVRELAERVLRSRAGGALAGAGASTPSSSSSEENP</sequence>
<dbReference type="PANTHER" id="PTHR21485:SF3">
    <property type="entry name" value="N-ACYLNEURAMINATE CYTIDYLYLTRANSFERASE"/>
    <property type="match status" value="1"/>
</dbReference>
<keyword evidence="9" id="KW-1185">Reference proteome</keyword>
<comment type="caution">
    <text evidence="8">The sequence shown here is derived from an EMBL/GenBank/DDBJ whole genome shotgun (WGS) entry which is preliminary data.</text>
</comment>
<dbReference type="InterPro" id="IPR023214">
    <property type="entry name" value="HAD_sf"/>
</dbReference>
<dbReference type="SFLD" id="SFLDS00003">
    <property type="entry name" value="Haloacid_Dehalogenase"/>
    <property type="match status" value="1"/>
</dbReference>
<proteinExistence type="inferred from homology"/>